<organism evidence="4 5">
    <name type="scientific">Mucilaginibacter glaciei</name>
    <dbReference type="NCBI Taxonomy" id="2772109"/>
    <lineage>
        <taxon>Bacteria</taxon>
        <taxon>Pseudomonadati</taxon>
        <taxon>Bacteroidota</taxon>
        <taxon>Sphingobacteriia</taxon>
        <taxon>Sphingobacteriales</taxon>
        <taxon>Sphingobacteriaceae</taxon>
        <taxon>Mucilaginibacter</taxon>
    </lineage>
</organism>
<dbReference type="InterPro" id="IPR008756">
    <property type="entry name" value="Peptidase_M56"/>
</dbReference>
<feature type="transmembrane region" description="Helical" evidence="2">
    <location>
        <begin position="46"/>
        <end position="65"/>
    </location>
</feature>
<dbReference type="Proteomes" id="UP000619078">
    <property type="component" value="Unassembled WGS sequence"/>
</dbReference>
<evidence type="ECO:0000256" key="1">
    <source>
        <dbReference type="SAM" id="MobiDB-lite"/>
    </source>
</evidence>
<evidence type="ECO:0000313" key="5">
    <source>
        <dbReference type="Proteomes" id="UP000619078"/>
    </source>
</evidence>
<feature type="transmembrane region" description="Helical" evidence="2">
    <location>
        <begin position="111"/>
        <end position="132"/>
    </location>
</feature>
<feature type="domain" description="Peptidase M56" evidence="3">
    <location>
        <begin position="25"/>
        <end position="300"/>
    </location>
</feature>
<protein>
    <submittedName>
        <fullName evidence="4">M48 family metalloprotease</fullName>
    </submittedName>
</protein>
<keyword evidence="2" id="KW-0812">Transmembrane</keyword>
<name>A0A926S1Q6_9SPHI</name>
<feature type="compositionally biased region" description="Pro residues" evidence="1">
    <location>
        <begin position="657"/>
        <end position="667"/>
    </location>
</feature>
<proteinExistence type="predicted"/>
<sequence length="676" mass="77060">MENILYNISQVIGISIIHSLWQGLLIYFLLRLALLFAACLPSSKKYLLAVSSLLAITAWFAFTLFNEVQAYNWLAVKPANLANMPLLMELPSNMRRLNEQSIRYYYSIERYLPYVACLYVLGLLLNAGKLIWSRSRINTIKHTMSLDVVLQQQITRFAERFEITKKVKVGLSKMVDVPCIVGYLKPVILLPFTLSTYLSDEEIEAILMHELAHIKRNDYLMNVAQQVITTLLFFNPCVLLINKIIGEERENSCDDLVVDATQNPIIYAKALFKLEQTRQNELQLALAVTGKKYHLLNRIERIMKTKKQTQSVRPTLVAMLILTAGVGCMALLNPEIAQGKISVKAIKPAIENLLADTIRKPAVSAKTKTDKTAARAKYKVIKFNQVRVDGKDNVYYNNGMKDPQLERLAADVDKHAKVIGEYYDSDKFKAFSADMEKHGKDIDAFYNSDRIKQATAAQEKVAKEFEAKWGGKNSKMEQTGKQMEALGKEMETYFNSPAFKEADKKLKAKYDIKNNYGDSRDENYRKYQAEMQANLSPEIKETTARMKKLGDEMRNVYGADMRKDADKMRAMGDSMRRAFQNPDIKVEQDEIRRAGDKMRAYADNPEIKKQKEELRKASEKLRAYTQTPEFKAKVKEWRATHPEVYNWNNNENEIPAPAAPAAPPAAPANPDSIVKP</sequence>
<comment type="caution">
    <text evidence="4">The sequence shown here is derived from an EMBL/GenBank/DDBJ whole genome shotgun (WGS) entry which is preliminary data.</text>
</comment>
<accession>A0A926S1Q6</accession>
<dbReference type="Gene3D" id="3.30.2010.10">
    <property type="entry name" value="Metalloproteases ('zincins'), catalytic domain"/>
    <property type="match status" value="1"/>
</dbReference>
<evidence type="ECO:0000313" key="4">
    <source>
        <dbReference type="EMBL" id="MBD1394300.1"/>
    </source>
</evidence>
<dbReference type="RefSeq" id="WP_191164036.1">
    <property type="nucleotide sequence ID" value="NZ_JACWMX010000005.1"/>
</dbReference>
<evidence type="ECO:0000259" key="3">
    <source>
        <dbReference type="Pfam" id="PF05569"/>
    </source>
</evidence>
<evidence type="ECO:0000256" key="2">
    <source>
        <dbReference type="SAM" id="Phobius"/>
    </source>
</evidence>
<gene>
    <name evidence="4" type="ORF">IDJ76_14415</name>
</gene>
<dbReference type="EMBL" id="JACWMX010000005">
    <property type="protein sequence ID" value="MBD1394300.1"/>
    <property type="molecule type" value="Genomic_DNA"/>
</dbReference>
<keyword evidence="4" id="KW-0645">Protease</keyword>
<keyword evidence="4" id="KW-0378">Hydrolase</keyword>
<dbReference type="PANTHER" id="PTHR34978:SF3">
    <property type="entry name" value="SLR0241 PROTEIN"/>
    <property type="match status" value="1"/>
</dbReference>
<dbReference type="InterPro" id="IPR052173">
    <property type="entry name" value="Beta-lactam_resp_regulator"/>
</dbReference>
<keyword evidence="2" id="KW-0472">Membrane</keyword>
<dbReference type="GO" id="GO:0008237">
    <property type="term" value="F:metallopeptidase activity"/>
    <property type="evidence" value="ECO:0007669"/>
    <property type="project" value="UniProtKB-KW"/>
</dbReference>
<keyword evidence="2" id="KW-1133">Transmembrane helix</keyword>
<feature type="region of interest" description="Disordered" evidence="1">
    <location>
        <begin position="647"/>
        <end position="676"/>
    </location>
</feature>
<dbReference type="AlphaFoldDB" id="A0A926S1Q6"/>
<dbReference type="Pfam" id="PF05569">
    <property type="entry name" value="Peptidase_M56"/>
    <property type="match status" value="1"/>
</dbReference>
<keyword evidence="4" id="KW-0482">Metalloprotease</keyword>
<feature type="transmembrane region" description="Helical" evidence="2">
    <location>
        <begin position="311"/>
        <end position="332"/>
    </location>
</feature>
<keyword evidence="5" id="KW-1185">Reference proteome</keyword>
<dbReference type="CDD" id="cd07341">
    <property type="entry name" value="M56_BlaR1_MecR1_like"/>
    <property type="match status" value="1"/>
</dbReference>
<feature type="transmembrane region" description="Helical" evidence="2">
    <location>
        <begin position="12"/>
        <end position="34"/>
    </location>
</feature>
<dbReference type="PANTHER" id="PTHR34978">
    <property type="entry name" value="POSSIBLE SENSOR-TRANSDUCER PROTEIN BLAR"/>
    <property type="match status" value="1"/>
</dbReference>
<reference evidence="4" key="1">
    <citation type="submission" date="2020-09" db="EMBL/GenBank/DDBJ databases">
        <title>Novel species of Mucilaginibacter isolated from a glacier on the Tibetan Plateau.</title>
        <authorList>
            <person name="Liu Q."/>
            <person name="Xin Y.-H."/>
        </authorList>
    </citation>
    <scope>NUCLEOTIDE SEQUENCE</scope>
    <source>
        <strain evidence="4">ZB1P21</strain>
    </source>
</reference>